<proteinExistence type="predicted"/>
<organism evidence="1 2">
    <name type="scientific">Armillaria ostoyae</name>
    <name type="common">Armillaria root rot fungus</name>
    <dbReference type="NCBI Taxonomy" id="47428"/>
    <lineage>
        <taxon>Eukaryota</taxon>
        <taxon>Fungi</taxon>
        <taxon>Dikarya</taxon>
        <taxon>Basidiomycota</taxon>
        <taxon>Agaricomycotina</taxon>
        <taxon>Agaricomycetes</taxon>
        <taxon>Agaricomycetidae</taxon>
        <taxon>Agaricales</taxon>
        <taxon>Marasmiineae</taxon>
        <taxon>Physalacriaceae</taxon>
        <taxon>Armillaria</taxon>
    </lineage>
</organism>
<evidence type="ECO:0008006" key="3">
    <source>
        <dbReference type="Google" id="ProtNLM"/>
    </source>
</evidence>
<sequence length="171" mass="19226">MSWSQLTDLTLMRRSSVALLAFILPKCTQLHTLQLEAPTYGGHQLTFKSPLPALVHVKHLVFSRRSLPDICAHSAPAILPPHLNQHHPQQRLTTATYFSGCALGRTTYSAPRRHPRTNRTPIQWGSGETIFERLTLSTKGYFTSQPSNLIPKLSILCLAIYNAKFPVEDDR</sequence>
<accession>A0A284R6E4</accession>
<evidence type="ECO:0000313" key="2">
    <source>
        <dbReference type="Proteomes" id="UP000219338"/>
    </source>
</evidence>
<reference evidence="2" key="1">
    <citation type="journal article" date="2017" name="Nat. Ecol. Evol.">
        <title>Genome expansion and lineage-specific genetic innovations in the forest pathogenic fungi Armillaria.</title>
        <authorList>
            <person name="Sipos G."/>
            <person name="Prasanna A.N."/>
            <person name="Walter M.C."/>
            <person name="O'Connor E."/>
            <person name="Balint B."/>
            <person name="Krizsan K."/>
            <person name="Kiss B."/>
            <person name="Hess J."/>
            <person name="Varga T."/>
            <person name="Slot J."/>
            <person name="Riley R."/>
            <person name="Boka B."/>
            <person name="Rigling D."/>
            <person name="Barry K."/>
            <person name="Lee J."/>
            <person name="Mihaltcheva S."/>
            <person name="LaButti K."/>
            <person name="Lipzen A."/>
            <person name="Waldron R."/>
            <person name="Moloney N.M."/>
            <person name="Sperisen C."/>
            <person name="Kredics L."/>
            <person name="Vagvoelgyi C."/>
            <person name="Patrignani A."/>
            <person name="Fitzpatrick D."/>
            <person name="Nagy I."/>
            <person name="Doyle S."/>
            <person name="Anderson J.B."/>
            <person name="Grigoriev I.V."/>
            <person name="Gueldener U."/>
            <person name="Muensterkoetter M."/>
            <person name="Nagy L.G."/>
        </authorList>
    </citation>
    <scope>NUCLEOTIDE SEQUENCE [LARGE SCALE GENOMIC DNA]</scope>
    <source>
        <strain evidence="2">C18/9</strain>
    </source>
</reference>
<protein>
    <recommendedName>
        <fullName evidence="3">F-box domain-containing protein</fullName>
    </recommendedName>
</protein>
<dbReference type="Proteomes" id="UP000219338">
    <property type="component" value="Unassembled WGS sequence"/>
</dbReference>
<gene>
    <name evidence="1" type="ORF">ARMOST_07613</name>
</gene>
<keyword evidence="2" id="KW-1185">Reference proteome</keyword>
<evidence type="ECO:0000313" key="1">
    <source>
        <dbReference type="EMBL" id="SJL04252.1"/>
    </source>
</evidence>
<dbReference type="EMBL" id="FUEG01000005">
    <property type="protein sequence ID" value="SJL04252.1"/>
    <property type="molecule type" value="Genomic_DNA"/>
</dbReference>
<dbReference type="AlphaFoldDB" id="A0A284R6E4"/>
<name>A0A284R6E4_ARMOS</name>